<dbReference type="GO" id="GO:0016020">
    <property type="term" value="C:membrane"/>
    <property type="evidence" value="ECO:0007669"/>
    <property type="project" value="UniProtKB-SubCell"/>
</dbReference>
<proteinExistence type="predicted"/>
<evidence type="ECO:0000256" key="1">
    <source>
        <dbReference type="ARBA" id="ARBA00004141"/>
    </source>
</evidence>
<dbReference type="SUPFAM" id="SSF103473">
    <property type="entry name" value="MFS general substrate transporter"/>
    <property type="match status" value="1"/>
</dbReference>
<feature type="transmembrane region" description="Helical" evidence="5">
    <location>
        <begin position="382"/>
        <end position="402"/>
    </location>
</feature>
<dbReference type="InterPro" id="IPR003663">
    <property type="entry name" value="Sugar/inositol_transpt"/>
</dbReference>
<name>A0A1B6I166_9HEMI</name>
<evidence type="ECO:0000256" key="5">
    <source>
        <dbReference type="SAM" id="Phobius"/>
    </source>
</evidence>
<feature type="transmembrane region" description="Helical" evidence="5">
    <location>
        <begin position="128"/>
        <end position="146"/>
    </location>
</feature>
<keyword evidence="2 5" id="KW-0812">Transmembrane</keyword>
<feature type="transmembrane region" description="Helical" evidence="5">
    <location>
        <begin position="187"/>
        <end position="207"/>
    </location>
</feature>
<dbReference type="InterPro" id="IPR050549">
    <property type="entry name" value="MFS_Trehalose_Transporter"/>
</dbReference>
<evidence type="ECO:0000259" key="6">
    <source>
        <dbReference type="PROSITE" id="PS50850"/>
    </source>
</evidence>
<evidence type="ECO:0000313" key="7">
    <source>
        <dbReference type="EMBL" id="JAS80656.1"/>
    </source>
</evidence>
<dbReference type="PRINTS" id="PR00171">
    <property type="entry name" value="SUGRTRNSPORT"/>
</dbReference>
<feature type="transmembrane region" description="Helical" evidence="5">
    <location>
        <begin position="100"/>
        <end position="121"/>
    </location>
</feature>
<feature type="transmembrane region" description="Helical" evidence="5">
    <location>
        <begin position="58"/>
        <end position="80"/>
    </location>
</feature>
<dbReference type="PROSITE" id="PS50850">
    <property type="entry name" value="MFS"/>
    <property type="match status" value="1"/>
</dbReference>
<feature type="transmembrane region" description="Helical" evidence="5">
    <location>
        <begin position="311"/>
        <end position="336"/>
    </location>
</feature>
<dbReference type="GO" id="GO:0022857">
    <property type="term" value="F:transmembrane transporter activity"/>
    <property type="evidence" value="ECO:0007669"/>
    <property type="project" value="InterPro"/>
</dbReference>
<dbReference type="InterPro" id="IPR020846">
    <property type="entry name" value="MFS_dom"/>
</dbReference>
<feature type="transmembrane region" description="Helical" evidence="5">
    <location>
        <begin position="492"/>
        <end position="511"/>
    </location>
</feature>
<reference evidence="7" key="1">
    <citation type="submission" date="2015-11" db="EMBL/GenBank/DDBJ databases">
        <title>De novo transcriptome assembly of four potential Pierce s Disease insect vectors from Arizona vineyards.</title>
        <authorList>
            <person name="Tassone E.E."/>
        </authorList>
    </citation>
    <scope>NUCLEOTIDE SEQUENCE</scope>
</reference>
<evidence type="ECO:0000256" key="4">
    <source>
        <dbReference type="ARBA" id="ARBA00023136"/>
    </source>
</evidence>
<dbReference type="EMBL" id="GECU01027050">
    <property type="protein sequence ID" value="JAS80656.1"/>
    <property type="molecule type" value="Transcribed_RNA"/>
</dbReference>
<comment type="subcellular location">
    <subcellularLocation>
        <location evidence="1">Membrane</location>
        <topology evidence="1">Multi-pass membrane protein</topology>
    </subcellularLocation>
</comment>
<feature type="domain" description="Major facilitator superfamily (MFS) profile" evidence="6">
    <location>
        <begin position="60"/>
        <end position="546"/>
    </location>
</feature>
<dbReference type="InterPro" id="IPR005828">
    <property type="entry name" value="MFS_sugar_transport-like"/>
</dbReference>
<dbReference type="PANTHER" id="PTHR48021">
    <property type="match status" value="1"/>
</dbReference>
<feature type="transmembrane region" description="Helical" evidence="5">
    <location>
        <begin position="356"/>
        <end position="375"/>
    </location>
</feature>
<evidence type="ECO:0000256" key="3">
    <source>
        <dbReference type="ARBA" id="ARBA00022989"/>
    </source>
</evidence>
<dbReference type="AlphaFoldDB" id="A0A1B6I166"/>
<keyword evidence="4 5" id="KW-0472">Membrane</keyword>
<protein>
    <recommendedName>
        <fullName evidence="6">Major facilitator superfamily (MFS) profile domain-containing protein</fullName>
    </recommendedName>
</protein>
<feature type="transmembrane region" description="Helical" evidence="5">
    <location>
        <begin position="152"/>
        <end position="175"/>
    </location>
</feature>
<dbReference type="Pfam" id="PF00083">
    <property type="entry name" value="Sugar_tr"/>
    <property type="match status" value="2"/>
</dbReference>
<dbReference type="PANTHER" id="PTHR48021:SF32">
    <property type="entry name" value="FACILITATED TREHALOSE TRANSPORTER TRET1-2 HOMOLOG-LIKE PROTEIN"/>
    <property type="match status" value="1"/>
</dbReference>
<accession>A0A1B6I166</accession>
<sequence length="561" mass="61752">MEDTQDIEQESLNIHTTQLTYNTFKTADSSSRFLPDKFKGSTDRASGQPQVKDIYPQIIASCIAHMLVIQAGINMAYSAILLPQLMDDNSTFRIDKDQASWIASLMAIATPVGALVCGPFMDVLGRRLFSVIATVPIILSWFILVLMPNSVWLLYVARVLAGFGGGLTTVSIVYISEISNAAWRPMLLCLNSVFVSLGILLTNILGVCLPWRVVALSAGCLTLTSAAAILAYNPESPYWLLTFSPSERNFEQAKKSLRFLYPNQQMFAMEWDRLVTLSQEKRDKEPGQSESDGLIGKVKHSTSAFLQRSSLLPLALLMTIFLFQQLSGTYPIIFYAVQVFQSIGGHFGGGLDEDSATVLLGIIRFAMSLLTAGLSRMYGRRPLLIVSGVGMTISSFAAAIYLQKSCVFNNVFNKNQLVLNHTSLENLTYASVNVTNSNSSAPILGDPNVDNTANLIGLICILVFVSMSSLGFLIIPWTLIGEILPLSVRGMGGGLLVSFAYVLMFGVVKIFPFMLDVLHISGCFYFFSFTSLINVLIVYFFLPETLGKSFEEIAKFFVRPR</sequence>
<evidence type="ECO:0000256" key="2">
    <source>
        <dbReference type="ARBA" id="ARBA00022692"/>
    </source>
</evidence>
<gene>
    <name evidence="7" type="ORF">g.40496</name>
</gene>
<feature type="transmembrane region" description="Helical" evidence="5">
    <location>
        <begin position="213"/>
        <end position="232"/>
    </location>
</feature>
<feature type="transmembrane region" description="Helical" evidence="5">
    <location>
        <begin position="455"/>
        <end position="480"/>
    </location>
</feature>
<dbReference type="InterPro" id="IPR036259">
    <property type="entry name" value="MFS_trans_sf"/>
</dbReference>
<organism evidence="7">
    <name type="scientific">Homalodisca liturata</name>
    <dbReference type="NCBI Taxonomy" id="320908"/>
    <lineage>
        <taxon>Eukaryota</taxon>
        <taxon>Metazoa</taxon>
        <taxon>Ecdysozoa</taxon>
        <taxon>Arthropoda</taxon>
        <taxon>Hexapoda</taxon>
        <taxon>Insecta</taxon>
        <taxon>Pterygota</taxon>
        <taxon>Neoptera</taxon>
        <taxon>Paraneoptera</taxon>
        <taxon>Hemiptera</taxon>
        <taxon>Auchenorrhyncha</taxon>
        <taxon>Membracoidea</taxon>
        <taxon>Cicadellidae</taxon>
        <taxon>Cicadellinae</taxon>
        <taxon>Proconiini</taxon>
        <taxon>Homalodisca</taxon>
    </lineage>
</organism>
<keyword evidence="3 5" id="KW-1133">Transmembrane helix</keyword>
<dbReference type="Gene3D" id="1.20.1250.20">
    <property type="entry name" value="MFS general substrate transporter like domains"/>
    <property type="match status" value="1"/>
</dbReference>
<feature type="transmembrane region" description="Helical" evidence="5">
    <location>
        <begin position="517"/>
        <end position="542"/>
    </location>
</feature>